<protein>
    <submittedName>
        <fullName evidence="2">Uncharacterized protein</fullName>
    </submittedName>
</protein>
<feature type="non-terminal residue" evidence="2">
    <location>
        <position position="262"/>
    </location>
</feature>
<organism evidence="2">
    <name type="scientific">human gut metagenome</name>
    <dbReference type="NCBI Taxonomy" id="408170"/>
    <lineage>
        <taxon>unclassified sequences</taxon>
        <taxon>metagenomes</taxon>
        <taxon>organismal metagenomes</taxon>
    </lineage>
</organism>
<dbReference type="SUPFAM" id="SSF57997">
    <property type="entry name" value="Tropomyosin"/>
    <property type="match status" value="1"/>
</dbReference>
<dbReference type="AlphaFoldDB" id="K1SLP5"/>
<dbReference type="Gene3D" id="1.10.287.1490">
    <property type="match status" value="1"/>
</dbReference>
<reference evidence="2" key="1">
    <citation type="journal article" date="2013" name="Environ. Microbiol.">
        <title>Microbiota from the distal guts of lean and obese adolescents exhibit partial functional redundancy besides clear differences in community structure.</title>
        <authorList>
            <person name="Ferrer M."/>
            <person name="Ruiz A."/>
            <person name="Lanza F."/>
            <person name="Haange S.B."/>
            <person name="Oberbach A."/>
            <person name="Till H."/>
            <person name="Bargiela R."/>
            <person name="Campoy C."/>
            <person name="Segura M.T."/>
            <person name="Richter M."/>
            <person name="von Bergen M."/>
            <person name="Seifert J."/>
            <person name="Suarez A."/>
        </authorList>
    </citation>
    <scope>NUCLEOTIDE SEQUENCE</scope>
</reference>
<sequence length="262" mass="28929">VVPKQAFTMSCYTSVHITVKDAMALGCYSSDYTELISKVKDRINAIADRRCDIRYSEYKNETATYINDAKLKFEEEKDTAMGQLGDAYQQLLDAQAAIETGKAELASKKLEIQNAQDLINSNANTLVVSQSQIDSAKASLVDAEKKYKELESQVSDSAAEIERMQKELDDGKGSMSSDEYLQKSYNLIAAKATLQFYKTQLANTRNTIDNAKQQVAAAQTAVNNGGTALQDAQKKVNEAPAALEEAEKQIQDAQIELDRKNE</sequence>
<evidence type="ECO:0000256" key="1">
    <source>
        <dbReference type="SAM" id="Coils"/>
    </source>
</evidence>
<keyword evidence="1" id="KW-0175">Coiled coil</keyword>
<feature type="non-terminal residue" evidence="2">
    <location>
        <position position="1"/>
    </location>
</feature>
<comment type="caution">
    <text evidence="2">The sequence shown here is derived from an EMBL/GenBank/DDBJ whole genome shotgun (WGS) entry which is preliminary data.</text>
</comment>
<proteinExistence type="predicted"/>
<gene>
    <name evidence="2" type="ORF">LEA_14885</name>
</gene>
<feature type="coiled-coil region" evidence="1">
    <location>
        <begin position="194"/>
        <end position="256"/>
    </location>
</feature>
<name>K1SLP5_9ZZZZ</name>
<accession>K1SLP5</accession>
<feature type="coiled-coil region" evidence="1">
    <location>
        <begin position="98"/>
        <end position="167"/>
    </location>
</feature>
<evidence type="ECO:0000313" key="2">
    <source>
        <dbReference type="EMBL" id="EKC56334.1"/>
    </source>
</evidence>
<dbReference type="EMBL" id="AJWY01010147">
    <property type="protein sequence ID" value="EKC56334.1"/>
    <property type="molecule type" value="Genomic_DNA"/>
</dbReference>